<dbReference type="SUPFAM" id="SSF54001">
    <property type="entry name" value="Cysteine proteinases"/>
    <property type="match status" value="1"/>
</dbReference>
<organism evidence="1 2">
    <name type="scientific">Macrosiphum euphorbiae</name>
    <name type="common">potato aphid</name>
    <dbReference type="NCBI Taxonomy" id="13131"/>
    <lineage>
        <taxon>Eukaryota</taxon>
        <taxon>Metazoa</taxon>
        <taxon>Ecdysozoa</taxon>
        <taxon>Arthropoda</taxon>
        <taxon>Hexapoda</taxon>
        <taxon>Insecta</taxon>
        <taxon>Pterygota</taxon>
        <taxon>Neoptera</taxon>
        <taxon>Paraneoptera</taxon>
        <taxon>Hemiptera</taxon>
        <taxon>Sternorrhyncha</taxon>
        <taxon>Aphidomorpha</taxon>
        <taxon>Aphidoidea</taxon>
        <taxon>Aphididae</taxon>
        <taxon>Macrosiphini</taxon>
        <taxon>Macrosiphum</taxon>
    </lineage>
</organism>
<dbReference type="InterPro" id="IPR038765">
    <property type="entry name" value="Papain-like_cys_pep_sf"/>
</dbReference>
<proteinExistence type="predicted"/>
<accession>A0AAV0XFK4</accession>
<dbReference type="AlphaFoldDB" id="A0AAV0XFK4"/>
<evidence type="ECO:0000313" key="2">
    <source>
        <dbReference type="Proteomes" id="UP001160148"/>
    </source>
</evidence>
<comment type="caution">
    <text evidence="1">The sequence shown here is derived from an EMBL/GenBank/DDBJ whole genome shotgun (WGS) entry which is preliminary data.</text>
</comment>
<evidence type="ECO:0000313" key="1">
    <source>
        <dbReference type="EMBL" id="CAI6366474.1"/>
    </source>
</evidence>
<reference evidence="1 2" key="1">
    <citation type="submission" date="2023-01" db="EMBL/GenBank/DDBJ databases">
        <authorList>
            <person name="Whitehead M."/>
        </authorList>
    </citation>
    <scope>NUCLEOTIDE SEQUENCE [LARGE SCALE GENOMIC DNA]</scope>
</reference>
<name>A0AAV0XFK4_9HEMI</name>
<sequence>MDSSYSNILKGCQPSKVPPIFNLPTKVHKRTCGDYCYVDNLIDYNHDHVKFSHIYHILYKNIQRQVQTYGAVSAYFSLYDAPFLYKRGVYRTELSKFVGHEYAKLIGREVENGVDFLVVGQFFGL</sequence>
<dbReference type="Proteomes" id="UP001160148">
    <property type="component" value="Unassembled WGS sequence"/>
</dbReference>
<dbReference type="Gene3D" id="3.90.70.10">
    <property type="entry name" value="Cysteine proteinases"/>
    <property type="match status" value="1"/>
</dbReference>
<protein>
    <submittedName>
        <fullName evidence="1">Uncharacterized protein</fullName>
    </submittedName>
</protein>
<gene>
    <name evidence="1" type="ORF">MEUPH1_LOCUS21055</name>
</gene>
<dbReference type="EMBL" id="CARXXK010000004">
    <property type="protein sequence ID" value="CAI6366474.1"/>
    <property type="molecule type" value="Genomic_DNA"/>
</dbReference>
<keyword evidence="2" id="KW-1185">Reference proteome</keyword>